<dbReference type="EMBL" id="JANSLM010000028">
    <property type="protein sequence ID" value="MDT8843735.1"/>
    <property type="molecule type" value="Genomic_DNA"/>
</dbReference>
<evidence type="ECO:0000259" key="1">
    <source>
        <dbReference type="PROSITE" id="PS50995"/>
    </source>
</evidence>
<proteinExistence type="predicted"/>
<dbReference type="Gene3D" id="1.10.10.10">
    <property type="entry name" value="Winged helix-like DNA-binding domain superfamily/Winged helix DNA-binding domain"/>
    <property type="match status" value="1"/>
</dbReference>
<dbReference type="InterPro" id="IPR036390">
    <property type="entry name" value="WH_DNA-bd_sf"/>
</dbReference>
<evidence type="ECO:0000313" key="3">
    <source>
        <dbReference type="Proteomes" id="UP001246473"/>
    </source>
</evidence>
<dbReference type="Proteomes" id="UP001246473">
    <property type="component" value="Unassembled WGS sequence"/>
</dbReference>
<dbReference type="AlphaFoldDB" id="A0AAP5UY60"/>
<dbReference type="Pfam" id="PF12802">
    <property type="entry name" value="MarR_2"/>
    <property type="match status" value="1"/>
</dbReference>
<dbReference type="PROSITE" id="PS50995">
    <property type="entry name" value="HTH_MARR_2"/>
    <property type="match status" value="1"/>
</dbReference>
<dbReference type="InterPro" id="IPR000835">
    <property type="entry name" value="HTH_MarR-typ"/>
</dbReference>
<comment type="caution">
    <text evidence="2">The sequence shown here is derived from an EMBL/GenBank/DDBJ whole genome shotgun (WGS) entry which is preliminary data.</text>
</comment>
<protein>
    <submittedName>
        <fullName evidence="2">MarR family winged helix-turn-helix transcriptional regulator</fullName>
    </submittedName>
</protein>
<dbReference type="RefSeq" id="WP_216749716.1">
    <property type="nucleotide sequence ID" value="NZ_JAHNIZ010000001.1"/>
</dbReference>
<dbReference type="PRINTS" id="PR00598">
    <property type="entry name" value="HTHMARR"/>
</dbReference>
<feature type="domain" description="HTH marR-type" evidence="1">
    <location>
        <begin position="43"/>
        <end position="173"/>
    </location>
</feature>
<evidence type="ECO:0000313" key="2">
    <source>
        <dbReference type="EMBL" id="MDT8843735.1"/>
    </source>
</evidence>
<dbReference type="PANTHER" id="PTHR33164:SF43">
    <property type="entry name" value="HTH-TYPE TRANSCRIPTIONAL REPRESSOR YETL"/>
    <property type="match status" value="1"/>
</dbReference>
<gene>
    <name evidence="2" type="ORF">ParKJ_40775</name>
</gene>
<dbReference type="SMART" id="SM00347">
    <property type="entry name" value="HTH_MARR"/>
    <property type="match status" value="1"/>
</dbReference>
<dbReference type="InterPro" id="IPR036388">
    <property type="entry name" value="WH-like_DNA-bd_sf"/>
</dbReference>
<dbReference type="SUPFAM" id="SSF46785">
    <property type="entry name" value="Winged helix' DNA-binding domain"/>
    <property type="match status" value="1"/>
</dbReference>
<organism evidence="2 3">
    <name type="scientific">Paraburkholderia fungorum</name>
    <dbReference type="NCBI Taxonomy" id="134537"/>
    <lineage>
        <taxon>Bacteria</taxon>
        <taxon>Pseudomonadati</taxon>
        <taxon>Pseudomonadota</taxon>
        <taxon>Betaproteobacteria</taxon>
        <taxon>Burkholderiales</taxon>
        <taxon>Burkholderiaceae</taxon>
        <taxon>Paraburkholderia</taxon>
    </lineage>
</organism>
<reference evidence="2" key="1">
    <citation type="submission" date="2022-08" db="EMBL/GenBank/DDBJ databases">
        <authorList>
            <person name="Kim S.-J."/>
        </authorList>
    </citation>
    <scope>NUCLEOTIDE SEQUENCE</scope>
    <source>
        <strain evidence="2">KJ</strain>
    </source>
</reference>
<dbReference type="InterPro" id="IPR039422">
    <property type="entry name" value="MarR/SlyA-like"/>
</dbReference>
<sequence length="183" mass="20938">MKTQLLSDNCRKAIGFLERLSEPGESTGSMLKRTFPPEVYRYDTSQIEILSTLISDVYEQTIQPQLGMSVKHARILESIGYADKVTAAELAQYWEFDKMTVSRAVQSLRKRGLIETCPHPSDKRRIALRLTPAGHVAFHHEEAVKARFLNALSEAITTEEMRVFTDTARRLIDHFRRVKEMLG</sequence>
<dbReference type="GO" id="GO:0006950">
    <property type="term" value="P:response to stress"/>
    <property type="evidence" value="ECO:0007669"/>
    <property type="project" value="TreeGrafter"/>
</dbReference>
<dbReference type="GO" id="GO:0003700">
    <property type="term" value="F:DNA-binding transcription factor activity"/>
    <property type="evidence" value="ECO:0007669"/>
    <property type="project" value="InterPro"/>
</dbReference>
<accession>A0AAP5UY60</accession>
<name>A0AAP5UY60_9BURK</name>
<dbReference type="PANTHER" id="PTHR33164">
    <property type="entry name" value="TRANSCRIPTIONAL REGULATOR, MARR FAMILY"/>
    <property type="match status" value="1"/>
</dbReference>